<reference evidence="3" key="1">
    <citation type="submission" date="2021-04" db="EMBL/GenBank/DDBJ databases">
        <authorList>
            <consortium name="Molecular Ecology Group"/>
        </authorList>
    </citation>
    <scope>NUCLEOTIDE SEQUENCE</scope>
</reference>
<dbReference type="PROSITE" id="PS00615">
    <property type="entry name" value="C_TYPE_LECTIN_1"/>
    <property type="match status" value="1"/>
</dbReference>
<dbReference type="PANTHER" id="PTHR22801">
    <property type="entry name" value="LITHOSTATHINE"/>
    <property type="match status" value="1"/>
</dbReference>
<dbReference type="SMART" id="SM00034">
    <property type="entry name" value="CLECT"/>
    <property type="match status" value="1"/>
</dbReference>
<dbReference type="AlphaFoldDB" id="A0A8S3ZRF6"/>
<accession>A0A8S3ZRF6</accession>
<proteinExistence type="predicted"/>
<name>A0A8S3ZRF6_9EUPU</name>
<evidence type="ECO:0000313" key="3">
    <source>
        <dbReference type="EMBL" id="CAG5129956.1"/>
    </source>
</evidence>
<dbReference type="Proteomes" id="UP000678393">
    <property type="component" value="Unassembled WGS sequence"/>
</dbReference>
<gene>
    <name evidence="3" type="ORF">CUNI_LOCUS15514</name>
</gene>
<dbReference type="InterPro" id="IPR018378">
    <property type="entry name" value="C-type_lectin_CS"/>
</dbReference>
<dbReference type="Gene3D" id="3.10.100.10">
    <property type="entry name" value="Mannose-Binding Protein A, subunit A"/>
    <property type="match status" value="1"/>
</dbReference>
<dbReference type="SUPFAM" id="SSF56436">
    <property type="entry name" value="C-type lectin-like"/>
    <property type="match status" value="1"/>
</dbReference>
<keyword evidence="1" id="KW-1015">Disulfide bond</keyword>
<dbReference type="OrthoDB" id="441660at2759"/>
<evidence type="ECO:0000259" key="2">
    <source>
        <dbReference type="PROSITE" id="PS50041"/>
    </source>
</evidence>
<protein>
    <recommendedName>
        <fullName evidence="2">C-type lectin domain-containing protein</fullName>
    </recommendedName>
</protein>
<feature type="domain" description="C-type lectin" evidence="2">
    <location>
        <begin position="58"/>
        <end position="175"/>
    </location>
</feature>
<evidence type="ECO:0000256" key="1">
    <source>
        <dbReference type="ARBA" id="ARBA00023157"/>
    </source>
</evidence>
<comment type="caution">
    <text evidence="3">The sequence shown here is derived from an EMBL/GenBank/DDBJ whole genome shotgun (WGS) entry which is preliminary data.</text>
</comment>
<dbReference type="Pfam" id="PF00059">
    <property type="entry name" value="Lectin_C"/>
    <property type="match status" value="1"/>
</dbReference>
<dbReference type="EMBL" id="CAJHNH020003772">
    <property type="protein sequence ID" value="CAG5129956.1"/>
    <property type="molecule type" value="Genomic_DNA"/>
</dbReference>
<organism evidence="3 4">
    <name type="scientific">Candidula unifasciata</name>
    <dbReference type="NCBI Taxonomy" id="100452"/>
    <lineage>
        <taxon>Eukaryota</taxon>
        <taxon>Metazoa</taxon>
        <taxon>Spiralia</taxon>
        <taxon>Lophotrochozoa</taxon>
        <taxon>Mollusca</taxon>
        <taxon>Gastropoda</taxon>
        <taxon>Heterobranchia</taxon>
        <taxon>Euthyneura</taxon>
        <taxon>Panpulmonata</taxon>
        <taxon>Eupulmonata</taxon>
        <taxon>Stylommatophora</taxon>
        <taxon>Helicina</taxon>
        <taxon>Helicoidea</taxon>
        <taxon>Geomitridae</taxon>
        <taxon>Candidula</taxon>
    </lineage>
</organism>
<dbReference type="PROSITE" id="PS50041">
    <property type="entry name" value="C_TYPE_LECTIN_2"/>
    <property type="match status" value="1"/>
</dbReference>
<dbReference type="PANTHER" id="PTHR22801:SF63">
    <property type="entry name" value="C-TYPE LECTIN DOMAIN-CONTAINING PROTEIN"/>
    <property type="match status" value="1"/>
</dbReference>
<dbReference type="InterPro" id="IPR050801">
    <property type="entry name" value="Ca-Dep_Lectins_ImmuneDev"/>
</dbReference>
<dbReference type="InterPro" id="IPR016186">
    <property type="entry name" value="C-type_lectin-like/link_sf"/>
</dbReference>
<sequence length="180" mass="20363">MTKYNNCTSFLFNSHSGLCTPGAYINEKQPLPSSEEGDFFQSFYCDASKNFSVLSYLKTTACLALFGPKTYMEADADCQSKGAYLISVKTLEKYKLMLFNLTGVRNSWIGCDDKESEGRFIWKEDGQVLTKEEYGLFAPGEPNNYRGAEDCVTILNSAVGLFDYNCSYSQYYVCEMPYRV</sequence>
<evidence type="ECO:0000313" key="4">
    <source>
        <dbReference type="Proteomes" id="UP000678393"/>
    </source>
</evidence>
<dbReference type="InterPro" id="IPR016187">
    <property type="entry name" value="CTDL_fold"/>
</dbReference>
<dbReference type="InterPro" id="IPR001304">
    <property type="entry name" value="C-type_lectin-like"/>
</dbReference>
<keyword evidence="4" id="KW-1185">Reference proteome</keyword>